<dbReference type="SUPFAM" id="SSF101386">
    <property type="entry name" value="all-alpha NTP pyrophosphatases"/>
    <property type="match status" value="2"/>
</dbReference>
<keyword evidence="3" id="KW-1185">Reference proteome</keyword>
<dbReference type="NCBIfam" id="TIGR00444">
    <property type="entry name" value="mazG"/>
    <property type="match status" value="1"/>
</dbReference>
<organism evidence="2 3">
    <name type="scientific">Pseudomonas typographi</name>
    <dbReference type="NCBI Taxonomy" id="2715964"/>
    <lineage>
        <taxon>Bacteria</taxon>
        <taxon>Pseudomonadati</taxon>
        <taxon>Pseudomonadota</taxon>
        <taxon>Gammaproteobacteria</taxon>
        <taxon>Pseudomonadales</taxon>
        <taxon>Pseudomonadaceae</taxon>
        <taxon>Pseudomonas</taxon>
    </lineage>
</organism>
<dbReference type="CDD" id="cd11529">
    <property type="entry name" value="NTP-PPase_MazG_Cterm"/>
    <property type="match status" value="1"/>
</dbReference>
<feature type="domain" description="NTP pyrophosphohydrolase MazG-like" evidence="1">
    <location>
        <begin position="27"/>
        <end position="100"/>
    </location>
</feature>
<dbReference type="InterPro" id="IPR048015">
    <property type="entry name" value="NTP-PPase_MazG-like_N"/>
</dbReference>
<evidence type="ECO:0000313" key="3">
    <source>
        <dbReference type="Proteomes" id="UP000805841"/>
    </source>
</evidence>
<evidence type="ECO:0000313" key="2">
    <source>
        <dbReference type="EMBL" id="MBD1598987.1"/>
    </source>
</evidence>
<dbReference type="PANTHER" id="PTHR30522">
    <property type="entry name" value="NUCLEOSIDE TRIPHOSPHATE PYROPHOSPHOHYDROLASE"/>
    <property type="match status" value="1"/>
</dbReference>
<accession>A0ABR7Z0N1</accession>
<dbReference type="EC" id="3.6.1.9" evidence="2"/>
<dbReference type="InterPro" id="IPR011551">
    <property type="entry name" value="NTP_PyrPHydrolase_MazG"/>
</dbReference>
<gene>
    <name evidence="2" type="primary">mazG</name>
    <name evidence="2" type="ORF">HAQ05_09745</name>
</gene>
<dbReference type="NCBIfam" id="NF007113">
    <property type="entry name" value="PRK09562.1"/>
    <property type="match status" value="1"/>
</dbReference>
<feature type="domain" description="NTP pyrophosphohydrolase MazG-like" evidence="1">
    <location>
        <begin position="177"/>
        <end position="240"/>
    </location>
</feature>
<protein>
    <submittedName>
        <fullName evidence="2">Nucleoside triphosphate pyrophosphohydrolase</fullName>
        <ecNumber evidence="2">3.6.1.9</ecNumber>
    </submittedName>
</protein>
<dbReference type="Gene3D" id="1.10.287.1080">
    <property type="entry name" value="MazG-like"/>
    <property type="match status" value="2"/>
</dbReference>
<dbReference type="PANTHER" id="PTHR30522:SF0">
    <property type="entry name" value="NUCLEOSIDE TRIPHOSPHATE PYROPHOSPHOHYDROLASE"/>
    <property type="match status" value="1"/>
</dbReference>
<dbReference type="InterPro" id="IPR004518">
    <property type="entry name" value="MazG-like_dom"/>
</dbReference>
<dbReference type="InterPro" id="IPR048011">
    <property type="entry name" value="NTP-PPase_MazG-like_C"/>
</dbReference>
<comment type="caution">
    <text evidence="2">The sequence shown here is derived from an EMBL/GenBank/DDBJ whole genome shotgun (WGS) entry which is preliminary data.</text>
</comment>
<dbReference type="GO" id="GO:0047429">
    <property type="term" value="F:nucleoside triphosphate diphosphatase activity"/>
    <property type="evidence" value="ECO:0007669"/>
    <property type="project" value="UniProtKB-EC"/>
</dbReference>
<dbReference type="Pfam" id="PF03819">
    <property type="entry name" value="MazG"/>
    <property type="match status" value="2"/>
</dbReference>
<evidence type="ECO:0000259" key="1">
    <source>
        <dbReference type="Pfam" id="PF03819"/>
    </source>
</evidence>
<sequence>MYSLDDLLRLMARLRDPQYGCPWDVQQTYATLVPFTLEEAYEVADAIEQGDFEHLPGELGDLLFQVVYYAQLAQEEGRFDFASVVHGITAKLIRRHPHVFPTGELYAPLDTPRLNDTEVKQRWEQIKAQERAEKAQAPEQLSLLDDVPAALPALVRAAKLQKRVARVGFDWPNAEQVLGKVREELDEVTAAMAEPTGSSRAQAQAEEVGDLLFSVVNLARHLGVDAENALRGANGKFERRFHFIEQALREQRRAIEGCSLEALDALWDEAKRQEKPSPNGSAASLRD</sequence>
<keyword evidence="2" id="KW-0378">Hydrolase</keyword>
<dbReference type="RefSeq" id="WP_190419862.1">
    <property type="nucleotide sequence ID" value="NZ_JAAOCA010000010.1"/>
</dbReference>
<dbReference type="Proteomes" id="UP000805841">
    <property type="component" value="Unassembled WGS sequence"/>
</dbReference>
<name>A0ABR7Z0N1_9PSED</name>
<reference evidence="2 3" key="1">
    <citation type="journal article" date="2020" name="Insects">
        <title>Bacteria Belonging to Pseudomonas typographi sp. nov. from the Bark Beetle Ips typographus Have Genomic Potential to Aid in the Host Ecology.</title>
        <authorList>
            <person name="Peral-Aranega E."/>
            <person name="Saati-Santamaria Z."/>
            <person name="Kolarik M."/>
            <person name="Rivas R."/>
            <person name="Garcia-Fraile P."/>
        </authorList>
    </citation>
    <scope>NUCLEOTIDE SEQUENCE [LARGE SCALE GENOMIC DNA]</scope>
    <source>
        <strain evidence="2 3">CA3A</strain>
    </source>
</reference>
<dbReference type="EMBL" id="JAAOCA010000010">
    <property type="protein sequence ID" value="MBD1598987.1"/>
    <property type="molecule type" value="Genomic_DNA"/>
</dbReference>
<dbReference type="CDD" id="cd11528">
    <property type="entry name" value="NTP-PPase_MazG_Nterm"/>
    <property type="match status" value="1"/>
</dbReference>
<proteinExistence type="predicted"/>